<evidence type="ECO:0000256" key="3">
    <source>
        <dbReference type="ARBA" id="ARBA00023096"/>
    </source>
</evidence>
<comment type="subcellular location">
    <subcellularLocation>
        <location evidence="4">Cytoplasm</location>
    </subcellularLocation>
</comment>
<evidence type="ECO:0000256" key="5">
    <source>
        <dbReference type="NCBIfam" id="TIGR00559"/>
    </source>
</evidence>
<evidence type="ECO:0000256" key="2">
    <source>
        <dbReference type="ARBA" id="ARBA00022679"/>
    </source>
</evidence>
<evidence type="ECO:0000313" key="6">
    <source>
        <dbReference type="EMBL" id="TMQ63079.1"/>
    </source>
</evidence>
<reference evidence="6 7" key="1">
    <citation type="journal article" date="2019" name="Nat. Microbiol.">
        <title>Mediterranean grassland soil C-N compound turnover is dependent on rainfall and depth, and is mediated by genomically divergent microorganisms.</title>
        <authorList>
            <person name="Diamond S."/>
            <person name="Andeer P.F."/>
            <person name="Li Z."/>
            <person name="Crits-Christoph A."/>
            <person name="Burstein D."/>
            <person name="Anantharaman K."/>
            <person name="Lane K.R."/>
            <person name="Thomas B.C."/>
            <person name="Pan C."/>
            <person name="Northen T.R."/>
            <person name="Banfield J.F."/>
        </authorList>
    </citation>
    <scope>NUCLEOTIDE SEQUENCE [LARGE SCALE GENOMIC DNA]</scope>
    <source>
        <strain evidence="6">WS_9</strain>
    </source>
</reference>
<dbReference type="InterPro" id="IPR004569">
    <property type="entry name" value="PyrdxlP_synth_PdxJ"/>
</dbReference>
<dbReference type="UniPathway" id="UPA00244">
    <property type="reaction ID" value="UER00313"/>
</dbReference>
<dbReference type="NCBIfam" id="TIGR00559">
    <property type="entry name" value="pdxJ"/>
    <property type="match status" value="1"/>
</dbReference>
<dbReference type="EMBL" id="VBOZ01000033">
    <property type="protein sequence ID" value="TMQ63079.1"/>
    <property type="molecule type" value="Genomic_DNA"/>
</dbReference>
<feature type="binding site" evidence="4">
    <location>
        <position position="193"/>
    </location>
    <ligand>
        <name>3-amino-2-oxopropyl phosphate</name>
        <dbReference type="ChEBI" id="CHEBI:57279"/>
    </ligand>
</feature>
<comment type="caution">
    <text evidence="6">The sequence shown here is derived from an EMBL/GenBank/DDBJ whole genome shotgun (WGS) entry which is preliminary data.</text>
</comment>
<proteinExistence type="inferred from homology"/>
<evidence type="ECO:0000256" key="4">
    <source>
        <dbReference type="HAMAP-Rule" id="MF_00279"/>
    </source>
</evidence>
<dbReference type="NCBIfam" id="NF003625">
    <property type="entry name" value="PRK05265.1-3"/>
    <property type="match status" value="1"/>
</dbReference>
<comment type="function">
    <text evidence="4">Catalyzes the complicated ring closure reaction between the two acyclic compounds 1-deoxy-D-xylulose-5-phosphate (DXP) and 3-amino-2-oxopropyl phosphate (1-amino-acetone-3-phosphate or AAP) to form pyridoxine 5'-phosphate (PNP) and inorganic phosphate.</text>
</comment>
<feature type="binding site" evidence="4">
    <location>
        <begin position="10"/>
        <end position="11"/>
    </location>
    <ligand>
        <name>1-deoxy-D-xylulose 5-phosphate</name>
        <dbReference type="ChEBI" id="CHEBI:57792"/>
    </ligand>
</feature>
<dbReference type="AlphaFoldDB" id="A0A538THI0"/>
<feature type="binding site" evidence="4">
    <location>
        <position position="101"/>
    </location>
    <ligand>
        <name>1-deoxy-D-xylulose 5-phosphate</name>
        <dbReference type="ChEBI" id="CHEBI:57792"/>
    </ligand>
</feature>
<comment type="subunit">
    <text evidence="4">Homooctamer; tetramer of dimers.</text>
</comment>
<dbReference type="GO" id="GO:0033856">
    <property type="term" value="F:pyridoxine 5'-phosphate synthase activity"/>
    <property type="evidence" value="ECO:0007669"/>
    <property type="project" value="UniProtKB-UniRule"/>
</dbReference>
<comment type="catalytic activity">
    <reaction evidence="4">
        <text>3-amino-2-oxopropyl phosphate + 1-deoxy-D-xylulose 5-phosphate = pyridoxine 5'-phosphate + phosphate + 2 H2O + H(+)</text>
        <dbReference type="Rhea" id="RHEA:15265"/>
        <dbReference type="ChEBI" id="CHEBI:15377"/>
        <dbReference type="ChEBI" id="CHEBI:15378"/>
        <dbReference type="ChEBI" id="CHEBI:43474"/>
        <dbReference type="ChEBI" id="CHEBI:57279"/>
        <dbReference type="ChEBI" id="CHEBI:57792"/>
        <dbReference type="ChEBI" id="CHEBI:58589"/>
        <dbReference type="EC" id="2.6.99.2"/>
    </reaction>
</comment>
<dbReference type="SUPFAM" id="SSF63892">
    <property type="entry name" value="Pyridoxine 5'-phosphate synthase"/>
    <property type="match status" value="1"/>
</dbReference>
<dbReference type="Gene3D" id="3.20.20.70">
    <property type="entry name" value="Aldolase class I"/>
    <property type="match status" value="1"/>
</dbReference>
<comment type="similarity">
    <text evidence="4">Belongs to the PNP synthase family.</text>
</comment>
<dbReference type="GO" id="GO:0008615">
    <property type="term" value="P:pyridoxine biosynthetic process"/>
    <property type="evidence" value="ECO:0007669"/>
    <property type="project" value="UniProtKB-UniRule"/>
</dbReference>
<gene>
    <name evidence="4" type="primary">pdxJ</name>
    <name evidence="6" type="ORF">E6K79_10530</name>
</gene>
<feature type="binding site" evidence="4">
    <location>
        <position position="46"/>
    </location>
    <ligand>
        <name>1-deoxy-D-xylulose 5-phosphate</name>
        <dbReference type="ChEBI" id="CHEBI:57792"/>
    </ligand>
</feature>
<dbReference type="HAMAP" id="MF_00279">
    <property type="entry name" value="PdxJ"/>
    <property type="match status" value="1"/>
</dbReference>
<feature type="binding site" evidence="4">
    <location>
        <position position="51"/>
    </location>
    <ligand>
        <name>1-deoxy-D-xylulose 5-phosphate</name>
        <dbReference type="ChEBI" id="CHEBI:57792"/>
    </ligand>
</feature>
<keyword evidence="2 4" id="KW-0808">Transferase</keyword>
<dbReference type="NCBIfam" id="NF003627">
    <property type="entry name" value="PRK05265.1-5"/>
    <property type="match status" value="1"/>
</dbReference>
<feature type="binding site" evidence="4">
    <location>
        <position position="19"/>
    </location>
    <ligand>
        <name>3-amino-2-oxopropyl phosphate</name>
        <dbReference type="ChEBI" id="CHEBI:57279"/>
    </ligand>
</feature>
<name>A0A538THI0_UNCEI</name>
<dbReference type="GO" id="GO:0005829">
    <property type="term" value="C:cytosol"/>
    <property type="evidence" value="ECO:0007669"/>
    <property type="project" value="TreeGrafter"/>
</dbReference>
<feature type="active site" description="Proton acceptor" evidence="4">
    <location>
        <position position="71"/>
    </location>
</feature>
<sequence>MKAELSVNVDHVATLRNARGGDEPDPVRAAALALDAGAAGVTVHLREDRRHIRDDDLTRIRALRRGVLNLEMALTDEMVGIALAIHPDRATLVPERRAELTTEGGLDLSRDAEAFAARCGRLVEAGIPVSLFLDPDESIAEAAVRTKATIVEIHTGHYANARGADSVDRELTRIERAARRFHEVGLRPHAGHGLNVVNIRALLKRYPFRELSIGHSIIARAIEVGMAKSVREMIAAIEAA</sequence>
<dbReference type="CDD" id="cd00003">
    <property type="entry name" value="PNPsynthase"/>
    <property type="match status" value="1"/>
</dbReference>
<feature type="active site" description="Proton acceptor" evidence="4">
    <location>
        <position position="44"/>
    </location>
</feature>
<feature type="binding site" evidence="4">
    <location>
        <begin position="214"/>
        <end position="215"/>
    </location>
    <ligand>
        <name>3-amino-2-oxopropyl phosphate</name>
        <dbReference type="ChEBI" id="CHEBI:57279"/>
    </ligand>
</feature>
<dbReference type="EC" id="2.6.99.2" evidence="4 5"/>
<feature type="active site" description="Proton donor" evidence="4">
    <location>
        <position position="192"/>
    </location>
</feature>
<accession>A0A538THI0</accession>
<protein>
    <recommendedName>
        <fullName evidence="4 5">Pyridoxine 5'-phosphate synthase</fullName>
        <shortName evidence="4">PNP synthase</shortName>
        <ecNumber evidence="4 5">2.6.99.2</ecNumber>
    </recommendedName>
</protein>
<feature type="site" description="Transition state stabilizer" evidence="4">
    <location>
        <position position="152"/>
    </location>
</feature>
<dbReference type="PANTHER" id="PTHR30456:SF0">
    <property type="entry name" value="PYRIDOXINE 5'-PHOSPHATE SYNTHASE"/>
    <property type="match status" value="1"/>
</dbReference>
<dbReference type="PANTHER" id="PTHR30456">
    <property type="entry name" value="PYRIDOXINE 5'-PHOSPHATE SYNTHASE"/>
    <property type="match status" value="1"/>
</dbReference>
<comment type="pathway">
    <text evidence="4">Cofactor biosynthesis; pyridoxine 5'-phosphate biosynthesis; pyridoxine 5'-phosphate from D-erythrose 4-phosphate: step 5/5.</text>
</comment>
<dbReference type="InterPro" id="IPR036130">
    <property type="entry name" value="Pyridoxine-5'_phos_synth"/>
</dbReference>
<dbReference type="Proteomes" id="UP000317691">
    <property type="component" value="Unassembled WGS sequence"/>
</dbReference>
<dbReference type="Pfam" id="PF03740">
    <property type="entry name" value="PdxJ"/>
    <property type="match status" value="1"/>
</dbReference>
<organism evidence="6 7">
    <name type="scientific">Eiseniibacteriota bacterium</name>
    <dbReference type="NCBI Taxonomy" id="2212470"/>
    <lineage>
        <taxon>Bacteria</taxon>
        <taxon>Candidatus Eiseniibacteriota</taxon>
    </lineage>
</organism>
<evidence type="ECO:0000256" key="1">
    <source>
        <dbReference type="ARBA" id="ARBA00022490"/>
    </source>
</evidence>
<evidence type="ECO:0000313" key="7">
    <source>
        <dbReference type="Proteomes" id="UP000317691"/>
    </source>
</evidence>
<keyword evidence="3 4" id="KW-0664">Pyridoxine biosynthesis</keyword>
<keyword evidence="1 4" id="KW-0963">Cytoplasm</keyword>
<feature type="binding site" evidence="4">
    <location>
        <position position="8"/>
    </location>
    <ligand>
        <name>3-amino-2-oxopropyl phosphate</name>
        <dbReference type="ChEBI" id="CHEBI:57279"/>
    </ligand>
</feature>
<dbReference type="InterPro" id="IPR013785">
    <property type="entry name" value="Aldolase_TIM"/>
</dbReference>